<dbReference type="PANTHER" id="PTHR42703:SF1">
    <property type="entry name" value="NA(+)_H(+) ANTIPORTER SUBUNIT D1"/>
    <property type="match status" value="1"/>
</dbReference>
<evidence type="ECO:0000259" key="9">
    <source>
        <dbReference type="Pfam" id="PF00361"/>
    </source>
</evidence>
<feature type="transmembrane region" description="Helical" evidence="8">
    <location>
        <begin position="376"/>
        <end position="394"/>
    </location>
</feature>
<feature type="transmembrane region" description="Helical" evidence="8">
    <location>
        <begin position="38"/>
        <end position="59"/>
    </location>
</feature>
<feature type="transmembrane region" description="Helical" evidence="8">
    <location>
        <begin position="213"/>
        <end position="236"/>
    </location>
</feature>
<comment type="similarity">
    <text evidence="2">Belongs to the CPA3 antiporters (TC 2.A.63) subunit D family.</text>
</comment>
<reference evidence="10" key="1">
    <citation type="submission" date="2022-03" db="EMBL/GenBank/DDBJ databases">
        <title>Identification of a novel bacterium isolated from mangrove sediments.</title>
        <authorList>
            <person name="Pan X."/>
        </authorList>
    </citation>
    <scope>NUCLEOTIDE SEQUENCE</scope>
    <source>
        <strain evidence="10">B2637</strain>
    </source>
</reference>
<feature type="transmembrane region" description="Helical" evidence="8">
    <location>
        <begin position="336"/>
        <end position="355"/>
    </location>
</feature>
<dbReference type="RefSeq" id="WP_243803005.1">
    <property type="nucleotide sequence ID" value="NZ_JALHAT010000064.1"/>
</dbReference>
<evidence type="ECO:0000256" key="2">
    <source>
        <dbReference type="ARBA" id="ARBA00005346"/>
    </source>
</evidence>
<feature type="transmembrane region" description="Helical" evidence="8">
    <location>
        <begin position="248"/>
        <end position="269"/>
    </location>
</feature>
<dbReference type="PANTHER" id="PTHR42703">
    <property type="entry name" value="NADH DEHYDROGENASE"/>
    <property type="match status" value="1"/>
</dbReference>
<feature type="transmembrane region" description="Helical" evidence="8">
    <location>
        <begin position="79"/>
        <end position="103"/>
    </location>
</feature>
<protein>
    <submittedName>
        <fullName evidence="10">Monovalent cation/H+ antiporter subunit D</fullName>
    </submittedName>
</protein>
<comment type="caution">
    <text evidence="10">The sequence shown here is derived from an EMBL/GenBank/DDBJ whole genome shotgun (WGS) entry which is preliminary data.</text>
</comment>
<feature type="transmembrane region" description="Helical" evidence="8">
    <location>
        <begin position="306"/>
        <end position="324"/>
    </location>
</feature>
<evidence type="ECO:0000256" key="7">
    <source>
        <dbReference type="RuleBase" id="RU000320"/>
    </source>
</evidence>
<feature type="domain" description="NADH:quinone oxidoreductase/Mrp antiporter transmembrane" evidence="9">
    <location>
        <begin position="136"/>
        <end position="426"/>
    </location>
</feature>
<accession>A0ABT0AHZ1</accession>
<feature type="transmembrane region" description="Helical" evidence="8">
    <location>
        <begin position="414"/>
        <end position="436"/>
    </location>
</feature>
<keyword evidence="3" id="KW-1003">Cell membrane</keyword>
<evidence type="ECO:0000256" key="5">
    <source>
        <dbReference type="ARBA" id="ARBA00022989"/>
    </source>
</evidence>
<dbReference type="Proteomes" id="UP001162802">
    <property type="component" value="Unassembled WGS sequence"/>
</dbReference>
<proteinExistence type="inferred from homology"/>
<evidence type="ECO:0000256" key="8">
    <source>
        <dbReference type="SAM" id="Phobius"/>
    </source>
</evidence>
<evidence type="ECO:0000313" key="10">
    <source>
        <dbReference type="EMBL" id="MCJ1962809.1"/>
    </source>
</evidence>
<feature type="transmembrane region" description="Helical" evidence="8">
    <location>
        <begin position="457"/>
        <end position="477"/>
    </location>
</feature>
<feature type="transmembrane region" description="Helical" evidence="8">
    <location>
        <begin position="169"/>
        <end position="193"/>
    </location>
</feature>
<evidence type="ECO:0000256" key="4">
    <source>
        <dbReference type="ARBA" id="ARBA00022692"/>
    </source>
</evidence>
<gene>
    <name evidence="10" type="ORF">MTR65_19165</name>
</gene>
<evidence type="ECO:0000313" key="11">
    <source>
        <dbReference type="Proteomes" id="UP001162802"/>
    </source>
</evidence>
<dbReference type="PRINTS" id="PR01437">
    <property type="entry name" value="NUOXDRDTASE4"/>
</dbReference>
<keyword evidence="6 8" id="KW-0472">Membrane</keyword>
<comment type="subcellular location">
    <subcellularLocation>
        <location evidence="1">Cell membrane</location>
        <topology evidence="1">Multi-pass membrane protein</topology>
    </subcellularLocation>
    <subcellularLocation>
        <location evidence="7">Membrane</location>
        <topology evidence="7">Multi-pass membrane protein</topology>
    </subcellularLocation>
</comment>
<sequence>MNLSISDNLAASLIAAPIMLPSLAGTMALIFRRRRRIVAAGISIGSTALQVLIAVALLIRASQSDPTPYAMGDWPAPFGIVLVLDQLAAWMLLLTSVVGFAVATHAALTKLDRKGWNFHPIFQFQLLGINGAFLTGDLFNLFVFFEVLLIASYGLILHGQGARRLTSGVQYVVVNLTGSTLFLVGLGILYGVTGTLNMADMAARGAQLAQGDRGLFLAGGLVLIAVFALKAALLPLHLWLPRAYSSTAPAVAALFAIMTKVGAYSIIRTTPLIFGDVAEPILLPAALGTIVLGFAGMLAARGLRDLAAFGLIGSTGTLLVAIALFDGDGLAAALYYLPHTTIAAALLFLTVDLIVRWRGVEGDAIVPTPRFAGASLLAFLFLAGGVALAGLPPLSGFFGKLLILDAALVSPHAAWIWGVILVTSLIAVVALARAGSTVFWKHDDTPELPEDREPPRLVQALPCLFLLALLVGLTVFAGPATRYTQGTAAQVLDKPLYLRSVLGTATTPSPNAQGDAP</sequence>
<organism evidence="10 11">
    <name type="scientific">Novosphingobium mangrovi</name>
    <name type="common">ex Hu et al. 2023</name>
    <dbReference type="NCBI Taxonomy" id="2930094"/>
    <lineage>
        <taxon>Bacteria</taxon>
        <taxon>Pseudomonadati</taxon>
        <taxon>Pseudomonadota</taxon>
        <taxon>Alphaproteobacteria</taxon>
        <taxon>Sphingomonadales</taxon>
        <taxon>Sphingomonadaceae</taxon>
        <taxon>Novosphingobium</taxon>
    </lineage>
</organism>
<feature type="transmembrane region" description="Helical" evidence="8">
    <location>
        <begin position="139"/>
        <end position="157"/>
    </location>
</feature>
<feature type="transmembrane region" description="Helical" evidence="8">
    <location>
        <begin position="12"/>
        <end position="31"/>
    </location>
</feature>
<feature type="transmembrane region" description="Helical" evidence="8">
    <location>
        <begin position="281"/>
        <end position="299"/>
    </location>
</feature>
<evidence type="ECO:0000256" key="1">
    <source>
        <dbReference type="ARBA" id="ARBA00004651"/>
    </source>
</evidence>
<dbReference type="Pfam" id="PF00361">
    <property type="entry name" value="Proton_antipo_M"/>
    <property type="match status" value="1"/>
</dbReference>
<name>A0ABT0AHZ1_9SPHN</name>
<evidence type="ECO:0000256" key="3">
    <source>
        <dbReference type="ARBA" id="ARBA00022475"/>
    </source>
</evidence>
<dbReference type="InterPro" id="IPR050586">
    <property type="entry name" value="CPA3_Na-H_Antiporter_D"/>
</dbReference>
<keyword evidence="11" id="KW-1185">Reference proteome</keyword>
<keyword evidence="4 7" id="KW-0812">Transmembrane</keyword>
<dbReference type="NCBIfam" id="NF009309">
    <property type="entry name" value="PRK12666.1"/>
    <property type="match status" value="1"/>
</dbReference>
<dbReference type="InterPro" id="IPR003918">
    <property type="entry name" value="NADH_UbQ_OxRdtase"/>
</dbReference>
<evidence type="ECO:0000256" key="6">
    <source>
        <dbReference type="ARBA" id="ARBA00023136"/>
    </source>
</evidence>
<feature type="transmembrane region" description="Helical" evidence="8">
    <location>
        <begin position="115"/>
        <end position="133"/>
    </location>
</feature>
<dbReference type="EMBL" id="JALHAT010000064">
    <property type="protein sequence ID" value="MCJ1962809.1"/>
    <property type="molecule type" value="Genomic_DNA"/>
</dbReference>
<keyword evidence="5 8" id="KW-1133">Transmembrane helix</keyword>
<dbReference type="InterPro" id="IPR001750">
    <property type="entry name" value="ND/Mrp_TM"/>
</dbReference>